<sequence length="926" mass="105410">MSNNYINNLVCQMSQNEISHETIVSEVGQTLAVLKDYGIQKINLRFLGKQATKNLVSQIECLDVATHVSDSTEYAYYTTFNRISNDCELGKYAIKDSDVSAYRFMLIDIDPERPSGTCATEAEKQSAVSLADDILDWFITYGILHKDRVIIADSGNGIHFLVPLDFLPANTTKGKIKEILGLLDEKFSNQQAKIDVTVFNPSRITRLYGTLNCKGENTSERPYRQSKLLYVPNEISDGLTEENLNSLISQLKETLPEQENKTTAKNGEQVNEKPYILAKGEEWLKHYNLEFHSYKEDEHGTKLYPFKTCPMKEHSNTDSGACFTITKYGRCRFKCLHASCSSKTINDFISKYPCPEEFLLKESSTSRKEVPTLEDLINGKRYNFGDYEVSKSGIYKISDKKTEIISSTPFFISKSFFNIDTNHFQYELQYLIQGKKNTQKILGITLSPYKISDLTKFGIILASAPQKVIEYLNYQLKTVPIQNIHSYVGWKTNDSDTLTFRLDRNYGDTEVSLLVDNSLFNLSSRGTFEEWRQMVLDNVLNSNMEIALCVGFSSIVLGYLAVTDKPDIGSLIVNFYGQSTSGKTTALHLINSIYSSPVNNMYSFSATQNALLAILNENRGVVTTIDELSASRSTDLSELLYQIGQGRSRLRLSSSSTLSEQLRFNTVIATTSEVPMANYLNSNQGLHMRYIELSSEEAWTKNGAIADDIKLRCSQHYGVASDAFMEKIFKHEQGTGYIKKVYQTAYTELLEKLPESNFKTRICTLYAVIYSSAILVKELLDIDIDKERVCEFLIKTEKETLDKRGEIPSDLYDKIVDYTLSHAGLFNIKEGYSTGGKKIGMIKAQKGTYRVYFFREEFVKMLKKEFSISNVEKAIQLLISQNKWIADKRRSVKYVTYENHKIAMYCLELPMHWRNFAIEAEIIRGY</sequence>
<gene>
    <name evidence="2" type="ORF">K1I51_01115</name>
</gene>
<organism evidence="2 3">
    <name type="scientific">Streptococcus anginosus</name>
    <dbReference type="NCBI Taxonomy" id="1328"/>
    <lineage>
        <taxon>Bacteria</taxon>
        <taxon>Bacillati</taxon>
        <taxon>Bacillota</taxon>
        <taxon>Bacilli</taxon>
        <taxon>Lactobacillales</taxon>
        <taxon>Streptococcaceae</taxon>
        <taxon>Streptococcus</taxon>
        <taxon>Streptococcus anginosus group</taxon>
    </lineage>
</organism>
<name>A0AAP2NZX4_STRAP</name>
<comment type="caution">
    <text evidence="2">The sequence shown here is derived from an EMBL/GenBank/DDBJ whole genome shotgun (WGS) entry which is preliminary data.</text>
</comment>
<evidence type="ECO:0000313" key="3">
    <source>
        <dbReference type="Proteomes" id="UP001198057"/>
    </source>
</evidence>
<dbReference type="InterPro" id="IPR009270">
    <property type="entry name" value="DUF927"/>
</dbReference>
<feature type="domain" description="DUF927" evidence="1">
    <location>
        <begin position="388"/>
        <end position="654"/>
    </location>
</feature>
<dbReference type="AlphaFoldDB" id="A0AAP2NZX4"/>
<dbReference type="EMBL" id="JAHZQR010000001">
    <property type="protein sequence ID" value="MBZ2155262.1"/>
    <property type="molecule type" value="Genomic_DNA"/>
</dbReference>
<evidence type="ECO:0000259" key="1">
    <source>
        <dbReference type="Pfam" id="PF06048"/>
    </source>
</evidence>
<dbReference type="RefSeq" id="WP_195405413.1">
    <property type="nucleotide sequence ID" value="NZ_JAHZQR010000001.1"/>
</dbReference>
<dbReference type="Proteomes" id="UP001198057">
    <property type="component" value="Unassembled WGS sequence"/>
</dbReference>
<evidence type="ECO:0000313" key="2">
    <source>
        <dbReference type="EMBL" id="MBZ2155262.1"/>
    </source>
</evidence>
<proteinExistence type="predicted"/>
<accession>A0AAP2NZX4</accession>
<reference evidence="2" key="1">
    <citation type="submission" date="2021-07" db="EMBL/GenBank/DDBJ databases">
        <title>Occurrence of streptococci in the human mouth that bind to a non-human glycan.</title>
        <authorList>
            <person name="Cross B."/>
            <person name="Thamadilok S."/>
            <person name="Bensing B."/>
            <person name="Sasmal A."/>
            <person name="Khedri Z."/>
            <person name="Deng L."/>
            <person name="Yu H."/>
            <person name="Mehta A."/>
            <person name="Aluvathingal J."/>
            <person name="Nadendla S."/>
            <person name="Vickerman M."/>
            <person name="Chen X."/>
            <person name="Dewhirst F."/>
            <person name="Gill A."/>
            <person name="Lettrichova I."/>
            <person name="Diaz S."/>
            <person name="Gill S."/>
            <person name="Tettelin H."/>
            <person name="Iverson T."/>
            <person name="Sullam P."/>
            <person name="Varki A."/>
            <person name="Ruhl S."/>
        </authorList>
    </citation>
    <scope>NUCLEOTIDE SEQUENCE</scope>
    <source>
        <strain evidence="2">SK81</strain>
    </source>
</reference>
<protein>
    <submittedName>
        <fullName evidence="2">DUF927 domain-containing protein</fullName>
    </submittedName>
</protein>
<dbReference type="Pfam" id="PF06048">
    <property type="entry name" value="DUF927"/>
    <property type="match status" value="1"/>
</dbReference>